<dbReference type="Pfam" id="PF00300">
    <property type="entry name" value="His_Phos_1"/>
    <property type="match status" value="1"/>
</dbReference>
<organism evidence="2 3">
    <name type="scientific">Tortispora caseinolytica NRRL Y-17796</name>
    <dbReference type="NCBI Taxonomy" id="767744"/>
    <lineage>
        <taxon>Eukaryota</taxon>
        <taxon>Fungi</taxon>
        <taxon>Dikarya</taxon>
        <taxon>Ascomycota</taxon>
        <taxon>Saccharomycotina</taxon>
        <taxon>Trigonopsidomycetes</taxon>
        <taxon>Trigonopsidales</taxon>
        <taxon>Trigonopsidaceae</taxon>
        <taxon>Tortispora</taxon>
    </lineage>
</organism>
<reference evidence="3" key="1">
    <citation type="submission" date="2016-02" db="EMBL/GenBank/DDBJ databases">
        <title>Comparative genomics of biotechnologically important yeasts.</title>
        <authorList>
            <consortium name="DOE Joint Genome Institute"/>
            <person name="Riley R."/>
            <person name="Haridas S."/>
            <person name="Wolfe K.H."/>
            <person name="Lopes M.R."/>
            <person name="Hittinger C.T."/>
            <person name="Goker M."/>
            <person name="Salamov A."/>
            <person name="Wisecaver J."/>
            <person name="Long T.M."/>
            <person name="Aerts A.L."/>
            <person name="Barry K."/>
            <person name="Choi C."/>
            <person name="Clum A."/>
            <person name="Coughlan A.Y."/>
            <person name="Deshpande S."/>
            <person name="Douglass A.P."/>
            <person name="Hanson S.J."/>
            <person name="Klenk H.-P."/>
            <person name="Labutti K."/>
            <person name="Lapidus A."/>
            <person name="Lindquist E."/>
            <person name="Lipzen A."/>
            <person name="Meier-Kolthoff J.P."/>
            <person name="Ohm R.A."/>
            <person name="Otillar R.P."/>
            <person name="Pangilinan J."/>
            <person name="Peng Y."/>
            <person name="Rokas A."/>
            <person name="Rosa C.A."/>
            <person name="Scheuner C."/>
            <person name="Sibirny A.A."/>
            <person name="Slot J.C."/>
            <person name="Stielow J.B."/>
            <person name="Sun H."/>
            <person name="Kurtzman C.P."/>
            <person name="Blackwell M."/>
            <person name="Jeffries T.W."/>
            <person name="Grigoriev I.V."/>
        </authorList>
    </citation>
    <scope>NUCLEOTIDE SEQUENCE [LARGE SCALE GENOMIC DNA]</scope>
    <source>
        <strain evidence="3">NRRL Y-17796</strain>
    </source>
</reference>
<dbReference type="PANTHER" id="PTHR16469:SF51">
    <property type="entry name" value="TRANSCRIPTION FACTOR TAU 55 KDA SUBUNIT"/>
    <property type="match status" value="1"/>
</dbReference>
<dbReference type="EMBL" id="KV453843">
    <property type="protein sequence ID" value="ODV89708.1"/>
    <property type="molecule type" value="Genomic_DNA"/>
</dbReference>
<evidence type="ECO:0000256" key="1">
    <source>
        <dbReference type="SAM" id="MobiDB-lite"/>
    </source>
</evidence>
<dbReference type="InterPro" id="IPR013078">
    <property type="entry name" value="His_Pase_superF_clade-1"/>
</dbReference>
<dbReference type="Proteomes" id="UP000095023">
    <property type="component" value="Unassembled WGS sequence"/>
</dbReference>
<dbReference type="Gene3D" id="3.40.50.1240">
    <property type="entry name" value="Phosphoglycerate mutase-like"/>
    <property type="match status" value="1"/>
</dbReference>
<name>A0A1E4TDH6_9ASCO</name>
<dbReference type="SMART" id="SM00855">
    <property type="entry name" value="PGAM"/>
    <property type="match status" value="1"/>
</dbReference>
<dbReference type="PANTHER" id="PTHR16469">
    <property type="entry name" value="UBIQUITIN-ASSOCIATED AND SH3 DOMAIN-CONTAINING BA-RELATED"/>
    <property type="match status" value="1"/>
</dbReference>
<proteinExistence type="predicted"/>
<dbReference type="AlphaFoldDB" id="A0A1E4TDH6"/>
<dbReference type="InterPro" id="IPR051710">
    <property type="entry name" value="Phosphatase_SH3-domain"/>
</dbReference>
<gene>
    <name evidence="2" type="ORF">CANCADRAFT_27754</name>
</gene>
<keyword evidence="3" id="KW-1185">Reference proteome</keyword>
<accession>A0A1E4TDH6</accession>
<evidence type="ECO:0000313" key="2">
    <source>
        <dbReference type="EMBL" id="ODV89708.1"/>
    </source>
</evidence>
<sequence>MALTTIYVVRHGFRSNWDPDVTVPPPPPTGITGDPSLSNHGREQAEELAQFVASLQPPVQAIISSPFYRCVETARPSALATGLPVHLDNGVAEWYSRSRVTHPSPASPEVLQQFFPDIAIAKDYEPTVVPSTEGETYQELEQRCAKALAQLIDRFSDREAILICTHAATKIVIGRALLNDPNLMVRAGTCSIDKYTLNGNQWTIEWNGLTSFLSMGEERHWDFEQGDYALLDAPAQSAKEHPPN</sequence>
<evidence type="ECO:0008006" key="4">
    <source>
        <dbReference type="Google" id="ProtNLM"/>
    </source>
</evidence>
<dbReference type="OrthoDB" id="414418at2759"/>
<dbReference type="SUPFAM" id="SSF53254">
    <property type="entry name" value="Phosphoglycerate mutase-like"/>
    <property type="match status" value="1"/>
</dbReference>
<dbReference type="CDD" id="cd07067">
    <property type="entry name" value="HP_PGM_like"/>
    <property type="match status" value="1"/>
</dbReference>
<evidence type="ECO:0000313" key="3">
    <source>
        <dbReference type="Proteomes" id="UP000095023"/>
    </source>
</evidence>
<protein>
    <recommendedName>
        <fullName evidence="4">Phosphoglycerate mutase-like protein</fullName>
    </recommendedName>
</protein>
<dbReference type="InterPro" id="IPR029033">
    <property type="entry name" value="His_PPase_superfam"/>
</dbReference>
<feature type="region of interest" description="Disordered" evidence="1">
    <location>
        <begin position="19"/>
        <end position="42"/>
    </location>
</feature>